<feature type="transmembrane region" description="Helical" evidence="7">
    <location>
        <begin position="154"/>
        <end position="171"/>
    </location>
</feature>
<dbReference type="EMBL" id="JAUSTW010000009">
    <property type="protein sequence ID" value="MDQ0201291.1"/>
    <property type="molecule type" value="Genomic_DNA"/>
</dbReference>
<evidence type="ECO:0000256" key="7">
    <source>
        <dbReference type="SAM" id="Phobius"/>
    </source>
</evidence>
<dbReference type="InterPro" id="IPR038377">
    <property type="entry name" value="Na/Glc_symporter_sf"/>
</dbReference>
<evidence type="ECO:0000256" key="2">
    <source>
        <dbReference type="ARBA" id="ARBA00006434"/>
    </source>
</evidence>
<evidence type="ECO:0000313" key="8">
    <source>
        <dbReference type="EMBL" id="MDQ0201291.1"/>
    </source>
</evidence>
<protein>
    <submittedName>
        <fullName evidence="8">Na+/proline symporter</fullName>
    </submittedName>
</protein>
<dbReference type="InterPro" id="IPR050277">
    <property type="entry name" value="Sodium:Solute_Symporter"/>
</dbReference>
<evidence type="ECO:0000256" key="3">
    <source>
        <dbReference type="ARBA" id="ARBA00022448"/>
    </source>
</evidence>
<feature type="transmembrane region" description="Helical" evidence="7">
    <location>
        <begin position="106"/>
        <end position="134"/>
    </location>
</feature>
<feature type="transmembrane region" description="Helical" evidence="7">
    <location>
        <begin position="20"/>
        <end position="39"/>
    </location>
</feature>
<reference evidence="8 9" key="1">
    <citation type="submission" date="2023-07" db="EMBL/GenBank/DDBJ databases">
        <title>Genomic Encyclopedia of Type Strains, Phase IV (KMG-IV): sequencing the most valuable type-strain genomes for metagenomic binning, comparative biology and taxonomic classification.</title>
        <authorList>
            <person name="Goeker M."/>
        </authorList>
    </citation>
    <scope>NUCLEOTIDE SEQUENCE [LARGE SCALE GENOMIC DNA]</scope>
    <source>
        <strain evidence="8 9">DSM 27594</strain>
    </source>
</reference>
<sequence>MFEAIENAKPGFLTLPSQGLSISWFISTVLLTSLGFYMYPHSFGAIYAGKSEKTFRKNTIIMPLYQLILLFVFFAGFAAILQIPGLMGDEVDLSLLRLSKLAFDPWVMGVIGAAGVLTALVPGSMLLMSAATLLAKNVYGVFVPSATDKQIVSLAKYLVPVVALASLFFTFKSGTIVALLLMGSSMVTQLFPAMIFSLMRNNFVTKQGAFAGIIMGEATVAYITLSKTTIGTLFPLLPHWVKDI</sequence>
<gene>
    <name evidence="8" type="ORF">J2S10_004497</name>
</gene>
<comment type="subcellular location">
    <subcellularLocation>
        <location evidence="1">Membrane</location>
        <topology evidence="1">Multi-pass membrane protein</topology>
    </subcellularLocation>
</comment>
<name>A0ABT9Y0D6_9BACI</name>
<dbReference type="Proteomes" id="UP001224122">
    <property type="component" value="Unassembled WGS sequence"/>
</dbReference>
<evidence type="ECO:0000256" key="6">
    <source>
        <dbReference type="ARBA" id="ARBA00023136"/>
    </source>
</evidence>
<organism evidence="8 9">
    <name type="scientific">Neobacillus ginsengisoli</name>
    <dbReference type="NCBI Taxonomy" id="904295"/>
    <lineage>
        <taxon>Bacteria</taxon>
        <taxon>Bacillati</taxon>
        <taxon>Bacillota</taxon>
        <taxon>Bacilli</taxon>
        <taxon>Bacillales</taxon>
        <taxon>Bacillaceae</taxon>
        <taxon>Neobacillus</taxon>
    </lineage>
</organism>
<evidence type="ECO:0000256" key="5">
    <source>
        <dbReference type="ARBA" id="ARBA00022989"/>
    </source>
</evidence>
<accession>A0ABT9Y0D6</accession>
<evidence type="ECO:0000256" key="1">
    <source>
        <dbReference type="ARBA" id="ARBA00004141"/>
    </source>
</evidence>
<evidence type="ECO:0000256" key="4">
    <source>
        <dbReference type="ARBA" id="ARBA00022692"/>
    </source>
</evidence>
<feature type="transmembrane region" description="Helical" evidence="7">
    <location>
        <begin position="60"/>
        <end position="86"/>
    </location>
</feature>
<proteinExistence type="inferred from homology"/>
<keyword evidence="6 7" id="KW-0472">Membrane</keyword>
<keyword evidence="3" id="KW-0813">Transport</keyword>
<dbReference type="InterPro" id="IPR001734">
    <property type="entry name" value="Na/solute_symporter"/>
</dbReference>
<keyword evidence="4 7" id="KW-0812">Transmembrane</keyword>
<dbReference type="Gene3D" id="1.20.1730.10">
    <property type="entry name" value="Sodium/glucose cotransporter"/>
    <property type="match status" value="1"/>
</dbReference>
<dbReference type="PROSITE" id="PS50283">
    <property type="entry name" value="NA_SOLUT_SYMP_3"/>
    <property type="match status" value="1"/>
</dbReference>
<keyword evidence="5 7" id="KW-1133">Transmembrane helix</keyword>
<feature type="transmembrane region" description="Helical" evidence="7">
    <location>
        <begin position="177"/>
        <end position="196"/>
    </location>
</feature>
<comment type="similarity">
    <text evidence="2">Belongs to the sodium:solute symporter (SSF) (TC 2.A.21) family.</text>
</comment>
<dbReference type="PANTHER" id="PTHR48086">
    <property type="entry name" value="SODIUM/PROLINE SYMPORTER-RELATED"/>
    <property type="match status" value="1"/>
</dbReference>
<keyword evidence="9" id="KW-1185">Reference proteome</keyword>
<evidence type="ECO:0000313" key="9">
    <source>
        <dbReference type="Proteomes" id="UP001224122"/>
    </source>
</evidence>
<dbReference type="PANTHER" id="PTHR48086:SF8">
    <property type="entry name" value="MONOCARBOXYLIC ACID PERMEASE"/>
    <property type="match status" value="1"/>
</dbReference>
<comment type="caution">
    <text evidence="8">The sequence shown here is derived from an EMBL/GenBank/DDBJ whole genome shotgun (WGS) entry which is preliminary data.</text>
</comment>